<dbReference type="InterPro" id="IPR035439">
    <property type="entry name" value="UPF0145_dom_sf"/>
</dbReference>
<name>B2IJQ7_BEII9</name>
<evidence type="ECO:0000313" key="2">
    <source>
        <dbReference type="EMBL" id="ACB94929.1"/>
    </source>
</evidence>
<dbReference type="InterPro" id="IPR002765">
    <property type="entry name" value="UPF0145_YbjQ-like"/>
</dbReference>
<dbReference type="RefSeq" id="WP_012384286.1">
    <property type="nucleotide sequence ID" value="NC_010581.1"/>
</dbReference>
<dbReference type="HOGENOM" id="CLU_2369647_0_0_5"/>
<dbReference type="AlphaFoldDB" id="B2IJQ7"/>
<evidence type="ECO:0000256" key="1">
    <source>
        <dbReference type="ARBA" id="ARBA00010751"/>
    </source>
</evidence>
<comment type="similarity">
    <text evidence="1">Belongs to the UPF0145 family.</text>
</comment>
<dbReference type="KEGG" id="bid:Bind_1288"/>
<sequence>MRVSTTDSIEGSRVVQAIGAITATSSWHASGTLPHQGNWRERLLADLIRRAEDIGADAIVGVNYQDEGTAVTSETGVALKRVMVTGTAVRLARAA</sequence>
<dbReference type="EMBL" id="CP001016">
    <property type="protein sequence ID" value="ACB94929.1"/>
    <property type="molecule type" value="Genomic_DNA"/>
</dbReference>
<dbReference type="STRING" id="395963.Bind_1288"/>
<dbReference type="SUPFAM" id="SSF117782">
    <property type="entry name" value="YbjQ-like"/>
    <property type="match status" value="1"/>
</dbReference>
<gene>
    <name evidence="2" type="ordered locus">Bind_1288</name>
</gene>
<protein>
    <recommendedName>
        <fullName evidence="4">Heavy metal-binding domain-containing protein</fullName>
    </recommendedName>
</protein>
<dbReference type="eggNOG" id="COG0393">
    <property type="taxonomic scope" value="Bacteria"/>
</dbReference>
<dbReference type="Pfam" id="PF01906">
    <property type="entry name" value="YbjQ_1"/>
    <property type="match status" value="1"/>
</dbReference>
<evidence type="ECO:0000313" key="3">
    <source>
        <dbReference type="Proteomes" id="UP000001695"/>
    </source>
</evidence>
<dbReference type="OrthoDB" id="8448673at2"/>
<reference evidence="2 3" key="2">
    <citation type="journal article" date="2010" name="J. Bacteriol.">
        <title>Complete genome sequence of Beijerinckia indica subsp. indica.</title>
        <authorList>
            <person name="Tamas I."/>
            <person name="Dedysh S.N."/>
            <person name="Liesack W."/>
            <person name="Stott M.B."/>
            <person name="Alam M."/>
            <person name="Murrell J.C."/>
            <person name="Dunfield P.F."/>
        </authorList>
    </citation>
    <scope>NUCLEOTIDE SEQUENCE [LARGE SCALE GENOMIC DNA]</scope>
    <source>
        <strain evidence="3">ATCC 9039 / DSM 1715 / NCIMB 8712</strain>
    </source>
</reference>
<accession>B2IJQ7</accession>
<evidence type="ECO:0008006" key="4">
    <source>
        <dbReference type="Google" id="ProtNLM"/>
    </source>
</evidence>
<dbReference type="Gene3D" id="3.30.110.70">
    <property type="entry name" value="Hypothetical protein apc22750. Chain B"/>
    <property type="match status" value="1"/>
</dbReference>
<keyword evidence="3" id="KW-1185">Reference proteome</keyword>
<organism evidence="2 3">
    <name type="scientific">Beijerinckia indica subsp. indica (strain ATCC 9039 / DSM 1715 / NCIMB 8712)</name>
    <dbReference type="NCBI Taxonomy" id="395963"/>
    <lineage>
        <taxon>Bacteria</taxon>
        <taxon>Pseudomonadati</taxon>
        <taxon>Pseudomonadota</taxon>
        <taxon>Alphaproteobacteria</taxon>
        <taxon>Hyphomicrobiales</taxon>
        <taxon>Beijerinckiaceae</taxon>
        <taxon>Beijerinckia</taxon>
    </lineage>
</organism>
<reference evidence="3" key="1">
    <citation type="submission" date="2008-03" db="EMBL/GenBank/DDBJ databases">
        <title>Complete sequence of chromosome of Beijerinckia indica subsp. indica ATCC 9039.</title>
        <authorList>
            <consortium name="US DOE Joint Genome Institute"/>
            <person name="Copeland A."/>
            <person name="Lucas S."/>
            <person name="Lapidus A."/>
            <person name="Glavina del Rio T."/>
            <person name="Dalin E."/>
            <person name="Tice H."/>
            <person name="Bruce D."/>
            <person name="Goodwin L."/>
            <person name="Pitluck S."/>
            <person name="LaButti K."/>
            <person name="Schmutz J."/>
            <person name="Larimer F."/>
            <person name="Land M."/>
            <person name="Hauser L."/>
            <person name="Kyrpides N."/>
            <person name="Mikhailova N."/>
            <person name="Dunfield P.F."/>
            <person name="Dedysh S.N."/>
            <person name="Liesack W."/>
            <person name="Saw J.H."/>
            <person name="Alam M."/>
            <person name="Chen Y."/>
            <person name="Murrell J.C."/>
            <person name="Richardson P."/>
        </authorList>
    </citation>
    <scope>NUCLEOTIDE SEQUENCE [LARGE SCALE GENOMIC DNA]</scope>
    <source>
        <strain evidence="3">ATCC 9039 / DSM 1715 / NCIMB 8712</strain>
    </source>
</reference>
<dbReference type="Proteomes" id="UP000001695">
    <property type="component" value="Chromosome"/>
</dbReference>
<proteinExistence type="inferred from homology"/>